<keyword evidence="1" id="KW-0472">Membrane</keyword>
<keyword evidence="1" id="KW-1133">Transmembrane helix</keyword>
<dbReference type="PANTHER" id="PTHR36927:SF3">
    <property type="entry name" value="GLUCANS BIOSYNTHESIS PROTEIN C"/>
    <property type="match status" value="1"/>
</dbReference>
<sequence>MPAALHEPRRHDIDALRAIAFGLLILYHVGMFYVPWHWHVQSAYPAAWLEPVMVFFNQWRMPLIFLVSGLAVHFMRRGRSASMLARQRLKRLGLPLFFGMLVVVPPQAYVEALRNQAFDGDYLAFLSRYLQLRPWPAGSFAGAENGVTWNHLWYLAYLLLYTLVIIPLAPQLDRLSERFVQLRGTALVLVPLLPFMAAGLWVYPQFPYISHSLIDDGYAHAMFGCCFIYGYLIGRDRALWAHLAALRGWLLGLGVLSFAMRSLLARWLDTEASGAEGLAWLFSVYLNRWTWMLVMLAWAHHLLNRPMRWLGWANESVYPWYVLHQSLTVVIGYYAGRALLGPVVEPIVVLGGTLLGCWVLTSVIQRSRWLRPLFGLKPGPNATSRRQPEAATGSS</sequence>
<evidence type="ECO:0000313" key="3">
    <source>
        <dbReference type="EMBL" id="PWN55102.1"/>
    </source>
</evidence>
<evidence type="ECO:0000313" key="4">
    <source>
        <dbReference type="Proteomes" id="UP000251800"/>
    </source>
</evidence>
<dbReference type="EMBL" id="QEQK01000013">
    <property type="protein sequence ID" value="PWN55102.1"/>
    <property type="molecule type" value="Genomic_DNA"/>
</dbReference>
<dbReference type="InterPro" id="IPR002656">
    <property type="entry name" value="Acyl_transf_3_dom"/>
</dbReference>
<dbReference type="AlphaFoldDB" id="A0A383XR48"/>
<feature type="transmembrane region" description="Helical" evidence="1">
    <location>
        <begin position="246"/>
        <end position="265"/>
    </location>
</feature>
<organism evidence="3 4">
    <name type="scientific">Abyssibacter profundi</name>
    <dbReference type="NCBI Taxonomy" id="2182787"/>
    <lineage>
        <taxon>Bacteria</taxon>
        <taxon>Pseudomonadati</taxon>
        <taxon>Pseudomonadota</taxon>
        <taxon>Gammaproteobacteria</taxon>
        <taxon>Chromatiales</taxon>
        <taxon>Oceanococcaceae</taxon>
        <taxon>Abyssibacter</taxon>
    </lineage>
</organism>
<evidence type="ECO:0000259" key="2">
    <source>
        <dbReference type="Pfam" id="PF01757"/>
    </source>
</evidence>
<evidence type="ECO:0000256" key="1">
    <source>
        <dbReference type="SAM" id="Phobius"/>
    </source>
</evidence>
<comment type="caution">
    <text evidence="3">The sequence shown here is derived from an EMBL/GenBank/DDBJ whole genome shotgun (WGS) entry which is preliminary data.</text>
</comment>
<protein>
    <recommendedName>
        <fullName evidence="2">Acyltransferase 3 domain-containing protein</fullName>
    </recommendedName>
</protein>
<feature type="transmembrane region" description="Helical" evidence="1">
    <location>
        <begin position="182"/>
        <end position="203"/>
    </location>
</feature>
<dbReference type="RefSeq" id="WP_109721101.1">
    <property type="nucleotide sequence ID" value="NZ_QEQK01000013.1"/>
</dbReference>
<feature type="domain" description="Acyltransferase 3" evidence="2">
    <location>
        <begin position="11"/>
        <end position="361"/>
    </location>
</feature>
<name>A0A383XR48_9GAMM</name>
<feature type="transmembrane region" description="Helical" evidence="1">
    <location>
        <begin position="54"/>
        <end position="72"/>
    </location>
</feature>
<dbReference type="OrthoDB" id="9809782at2"/>
<accession>A0A383XR48</accession>
<dbReference type="Proteomes" id="UP000251800">
    <property type="component" value="Unassembled WGS sequence"/>
</dbReference>
<proteinExistence type="predicted"/>
<feature type="transmembrane region" description="Helical" evidence="1">
    <location>
        <begin position="347"/>
        <end position="364"/>
    </location>
</feature>
<feature type="transmembrane region" description="Helical" evidence="1">
    <location>
        <begin position="277"/>
        <end position="298"/>
    </location>
</feature>
<feature type="transmembrane region" description="Helical" evidence="1">
    <location>
        <begin position="92"/>
        <end position="110"/>
    </location>
</feature>
<dbReference type="InterPro" id="IPR050623">
    <property type="entry name" value="Glucan_succinyl_AcylTrfase"/>
</dbReference>
<feature type="transmembrane region" description="Helical" evidence="1">
    <location>
        <begin position="318"/>
        <end position="335"/>
    </location>
</feature>
<dbReference type="GO" id="GO:0016747">
    <property type="term" value="F:acyltransferase activity, transferring groups other than amino-acyl groups"/>
    <property type="evidence" value="ECO:0007669"/>
    <property type="project" value="InterPro"/>
</dbReference>
<gene>
    <name evidence="3" type="ORF">DEH80_13820</name>
</gene>
<dbReference type="Pfam" id="PF01757">
    <property type="entry name" value="Acyl_transf_3"/>
    <property type="match status" value="1"/>
</dbReference>
<feature type="transmembrane region" description="Helical" evidence="1">
    <location>
        <begin position="15"/>
        <end position="34"/>
    </location>
</feature>
<dbReference type="PANTHER" id="PTHR36927">
    <property type="entry name" value="BLR4337 PROTEIN"/>
    <property type="match status" value="1"/>
</dbReference>
<keyword evidence="4" id="KW-1185">Reference proteome</keyword>
<feature type="transmembrane region" description="Helical" evidence="1">
    <location>
        <begin position="218"/>
        <end position="234"/>
    </location>
</feature>
<feature type="transmembrane region" description="Helical" evidence="1">
    <location>
        <begin position="152"/>
        <end position="170"/>
    </location>
</feature>
<reference evidence="3 4" key="1">
    <citation type="submission" date="2018-05" db="EMBL/GenBank/DDBJ databases">
        <title>Abyssibacter profundi OUC007T gen. nov., sp. nov, a marine bacterium isolated from seawater of the Mariana Trench.</title>
        <authorList>
            <person name="Zhou S."/>
        </authorList>
    </citation>
    <scope>NUCLEOTIDE SEQUENCE [LARGE SCALE GENOMIC DNA]</scope>
    <source>
        <strain evidence="3 4">OUC007</strain>
    </source>
</reference>
<keyword evidence="1" id="KW-0812">Transmembrane</keyword>